<feature type="transmembrane region" description="Helical" evidence="11">
    <location>
        <begin position="354"/>
        <end position="371"/>
    </location>
</feature>
<dbReference type="SUPFAM" id="SSF81321">
    <property type="entry name" value="Family A G protein-coupled receptor-like"/>
    <property type="match status" value="1"/>
</dbReference>
<feature type="domain" description="G-protein coupled receptors family 2 profile 2" evidence="13">
    <location>
        <begin position="160"/>
        <end position="413"/>
    </location>
</feature>
<evidence type="ECO:0000256" key="11">
    <source>
        <dbReference type="SAM" id="Phobius"/>
    </source>
</evidence>
<dbReference type="PANTHER" id="PTHR45620:SF1">
    <property type="entry name" value="G-PROTEIN COUPLED RECEPTORS FAMILY 2 PROFILE 2 DOMAIN-CONTAINING PROTEIN"/>
    <property type="match status" value="1"/>
</dbReference>
<dbReference type="SUPFAM" id="SSF111418">
    <property type="entry name" value="Hormone receptor domain"/>
    <property type="match status" value="1"/>
</dbReference>
<gene>
    <name evidence="14" type="primary">PTHRL</name>
</gene>
<dbReference type="GO" id="GO:0017046">
    <property type="term" value="F:peptide hormone binding"/>
    <property type="evidence" value="ECO:0007669"/>
    <property type="project" value="TreeGrafter"/>
</dbReference>
<evidence type="ECO:0000256" key="3">
    <source>
        <dbReference type="ARBA" id="ARBA00022475"/>
    </source>
</evidence>
<keyword evidence="6" id="KW-0297">G-protein coupled receptor</keyword>
<dbReference type="PROSITE" id="PS50227">
    <property type="entry name" value="G_PROTEIN_RECEP_F2_3"/>
    <property type="match status" value="1"/>
</dbReference>
<dbReference type="PRINTS" id="PR00249">
    <property type="entry name" value="GPCRSECRETIN"/>
</dbReference>
<dbReference type="Pfam" id="PF00002">
    <property type="entry name" value="7tm_2"/>
    <property type="match status" value="1"/>
</dbReference>
<dbReference type="GO" id="GO:0007166">
    <property type="term" value="P:cell surface receptor signaling pathway"/>
    <property type="evidence" value="ECO:0007669"/>
    <property type="project" value="InterPro"/>
</dbReference>
<proteinExistence type="evidence at transcript level"/>
<dbReference type="GO" id="GO:0005886">
    <property type="term" value="C:plasma membrane"/>
    <property type="evidence" value="ECO:0007669"/>
    <property type="project" value="UniProtKB-SubCell"/>
</dbReference>
<feature type="transmembrane region" description="Helical" evidence="11">
    <location>
        <begin position="162"/>
        <end position="183"/>
    </location>
</feature>
<evidence type="ECO:0000256" key="7">
    <source>
        <dbReference type="ARBA" id="ARBA00023136"/>
    </source>
</evidence>
<accession>A0A0A0P3Y4</accession>
<dbReference type="Gene3D" id="4.10.1240.10">
    <property type="entry name" value="GPCR, family 2, extracellular hormone receptor domain"/>
    <property type="match status" value="1"/>
</dbReference>
<keyword evidence="3" id="KW-1003">Cell membrane</keyword>
<dbReference type="InterPro" id="IPR001879">
    <property type="entry name" value="GPCR_2_extracellular_dom"/>
</dbReference>
<evidence type="ECO:0000256" key="2">
    <source>
        <dbReference type="ARBA" id="ARBA00005314"/>
    </source>
</evidence>
<keyword evidence="10" id="KW-0807">Transducer</keyword>
<evidence type="ECO:0000256" key="5">
    <source>
        <dbReference type="ARBA" id="ARBA00022989"/>
    </source>
</evidence>
<name>A0A0A0P3Y4_FASGI</name>
<evidence type="ECO:0000256" key="4">
    <source>
        <dbReference type="ARBA" id="ARBA00022692"/>
    </source>
</evidence>
<dbReference type="PROSITE" id="PS00650">
    <property type="entry name" value="G_PROTEIN_RECEP_F2_2"/>
    <property type="match status" value="1"/>
</dbReference>
<evidence type="ECO:0000256" key="8">
    <source>
        <dbReference type="ARBA" id="ARBA00023170"/>
    </source>
</evidence>
<feature type="transmembrane region" description="Helical" evidence="11">
    <location>
        <begin position="195"/>
        <end position="217"/>
    </location>
</feature>
<evidence type="ECO:0000256" key="1">
    <source>
        <dbReference type="ARBA" id="ARBA00004651"/>
    </source>
</evidence>
<keyword evidence="9" id="KW-0325">Glycoprotein</keyword>
<dbReference type="InterPro" id="IPR036445">
    <property type="entry name" value="GPCR_2_extracell_dom_sf"/>
</dbReference>
<keyword evidence="8 14" id="KW-0675">Receptor</keyword>
<organism evidence="14">
    <name type="scientific">Fasciola gigantica</name>
    <name type="common">Giant liver fluke</name>
    <dbReference type="NCBI Taxonomy" id="46835"/>
    <lineage>
        <taxon>Eukaryota</taxon>
        <taxon>Metazoa</taxon>
        <taxon>Spiralia</taxon>
        <taxon>Lophotrochozoa</taxon>
        <taxon>Platyhelminthes</taxon>
        <taxon>Trematoda</taxon>
        <taxon>Digenea</taxon>
        <taxon>Plagiorchiida</taxon>
        <taxon>Echinostomata</taxon>
        <taxon>Echinostomatoidea</taxon>
        <taxon>Fasciolidae</taxon>
        <taxon>Fasciola</taxon>
    </lineage>
</organism>
<dbReference type="InterPro" id="IPR050332">
    <property type="entry name" value="GPCR_2"/>
</dbReference>
<evidence type="ECO:0000256" key="9">
    <source>
        <dbReference type="ARBA" id="ARBA00023180"/>
    </source>
</evidence>
<dbReference type="InterPro" id="IPR017981">
    <property type="entry name" value="GPCR_2-like_7TM"/>
</dbReference>
<dbReference type="InterPro" id="IPR000832">
    <property type="entry name" value="GPCR_2_secretin-like"/>
</dbReference>
<dbReference type="PROSITE" id="PS50261">
    <property type="entry name" value="G_PROTEIN_RECEP_F2_4"/>
    <property type="match status" value="1"/>
</dbReference>
<feature type="transmembrane region" description="Helical" evidence="11">
    <location>
        <begin position="264"/>
        <end position="288"/>
    </location>
</feature>
<dbReference type="SMART" id="SM00008">
    <property type="entry name" value="HormR"/>
    <property type="match status" value="1"/>
</dbReference>
<dbReference type="EMBL" id="KF498716">
    <property type="protein sequence ID" value="AHA42544.1"/>
    <property type="molecule type" value="mRNA"/>
</dbReference>
<feature type="transmembrane region" description="Helical" evidence="11">
    <location>
        <begin position="308"/>
        <end position="333"/>
    </location>
</feature>
<feature type="transmembrane region" description="Helical" evidence="11">
    <location>
        <begin position="237"/>
        <end position="257"/>
    </location>
</feature>
<dbReference type="Pfam" id="PF02793">
    <property type="entry name" value="HRM"/>
    <property type="match status" value="1"/>
</dbReference>
<dbReference type="Gene3D" id="1.20.1070.10">
    <property type="entry name" value="Rhodopsin 7-helix transmembrane proteins"/>
    <property type="match status" value="1"/>
</dbReference>
<comment type="similarity">
    <text evidence="2">Belongs to the G-protein coupled receptor 2 family.</text>
</comment>
<evidence type="ECO:0000256" key="10">
    <source>
        <dbReference type="ARBA" id="ARBA00023224"/>
    </source>
</evidence>
<dbReference type="PROSITE" id="PS00649">
    <property type="entry name" value="G_PROTEIN_RECEP_F2_1"/>
    <property type="match status" value="1"/>
</dbReference>
<keyword evidence="4 11" id="KW-0812">Transmembrane</keyword>
<protein>
    <submittedName>
        <fullName evidence="14">Family B1 G-protein coupled receptor</fullName>
    </submittedName>
</protein>
<reference evidence="14" key="1">
    <citation type="submission" date="2013-08" db="EMBL/GenBank/DDBJ databases">
        <title>The family B1 GPCR comprises a single parathyroid hormone receptor-like member in Fasciola gigantica.</title>
        <authorList>
            <person name="Martviset P."/>
            <person name="Geadkaew A."/>
            <person name="Tarasuk M."/>
            <person name="Songprakhon P."/>
            <person name="Singhakaew S."/>
            <person name="Grams R."/>
        </authorList>
    </citation>
    <scope>NUCLEOTIDE SEQUENCE</scope>
</reference>
<dbReference type="AlphaFoldDB" id="A0A0A0P3Y4"/>
<feature type="transmembrane region" description="Helical" evidence="11">
    <location>
        <begin position="21"/>
        <end position="39"/>
    </location>
</feature>
<evidence type="ECO:0000259" key="13">
    <source>
        <dbReference type="PROSITE" id="PS50261"/>
    </source>
</evidence>
<keyword evidence="7 11" id="KW-0472">Membrane</keyword>
<keyword evidence="5 11" id="KW-1133">Transmembrane helix</keyword>
<evidence type="ECO:0000256" key="6">
    <source>
        <dbReference type="ARBA" id="ARBA00023040"/>
    </source>
</evidence>
<dbReference type="GO" id="GO:0007188">
    <property type="term" value="P:adenylate cyclase-modulating G protein-coupled receptor signaling pathway"/>
    <property type="evidence" value="ECO:0007669"/>
    <property type="project" value="TreeGrafter"/>
</dbReference>
<comment type="subcellular location">
    <subcellularLocation>
        <location evidence="1">Cell membrane</location>
        <topology evidence="1">Multi-pass membrane protein</topology>
    </subcellularLocation>
</comment>
<dbReference type="InterPro" id="IPR017983">
    <property type="entry name" value="GPCR_2_secretin-like_CS"/>
</dbReference>
<evidence type="ECO:0000313" key="14">
    <source>
        <dbReference type="EMBL" id="AHA42544.1"/>
    </source>
</evidence>
<dbReference type="GO" id="GO:0008528">
    <property type="term" value="F:G protein-coupled peptide receptor activity"/>
    <property type="evidence" value="ECO:0007669"/>
    <property type="project" value="TreeGrafter"/>
</dbReference>
<dbReference type="PANTHER" id="PTHR45620">
    <property type="entry name" value="PDF RECEPTOR-LIKE PROTEIN-RELATED"/>
    <property type="match status" value="1"/>
</dbReference>
<feature type="transmembrane region" description="Helical" evidence="11">
    <location>
        <begin position="391"/>
        <end position="412"/>
    </location>
</feature>
<feature type="domain" description="G-protein coupled receptors family 2 profile 1" evidence="12">
    <location>
        <begin position="61"/>
        <end position="152"/>
    </location>
</feature>
<evidence type="ECO:0000259" key="12">
    <source>
        <dbReference type="PROSITE" id="PS50227"/>
    </source>
</evidence>
<sequence length="508" mass="58480">MTMCFWERLLRARCQKLWNQWFSLFFLMTFTLTISKAQFDGDIYMVSVEETQAILKRVQVECAQNRSMDIHDARFAGSPHCFAKFDTIMCWPTTPANETVHLPCPSYIGGVSVTGKAWRSCEYIPPGTHNYSSRIGQWLFDATNYSECVEIDRDLHLEFLNIIGHIGYTTSVLSLTVAIGIMLRFRRLRCTRNRVHINLFSAIILRGVCHFLQIVNFETAWLCKAVTVLNTYTIEATYSWVFVEALFLHNTVLVHVMNESSISLAVYISIGWVTPLLVTFVWVLLRIYVTPGPECWILDVGAVSSSRLLLIIYPSVMILLNGAFFVSILRVIFVKMQSQPTSEANRLRTILRSTLVLVIIFGIYHMIFIPLDLMHSPQSTFQPKIMEFAQLYYRQVMESFQGFLVSLLLCFLNKEVTSEIKRIYRRTHPRSMSIDPGNRGSAHKEDHPIAFQSGQLTIATELGRRSSRKSQMKQPRKFICIRKPFRRNSAFIQPVGPRRPSPLCQQNV</sequence>